<dbReference type="Proteomes" id="UP000481288">
    <property type="component" value="Unassembled WGS sequence"/>
</dbReference>
<gene>
    <name evidence="2" type="ORF">LCER1_G009320</name>
</gene>
<feature type="non-terminal residue" evidence="2">
    <location>
        <position position="1"/>
    </location>
</feature>
<dbReference type="Gene3D" id="3.50.50.60">
    <property type="entry name" value="FAD/NAD(P)-binding domain"/>
    <property type="match status" value="1"/>
</dbReference>
<dbReference type="Gene3D" id="3.30.9.10">
    <property type="entry name" value="D-Amino Acid Oxidase, subunit A, domain 2"/>
    <property type="match status" value="1"/>
</dbReference>
<feature type="domain" description="FAD dependent oxidoreductase" evidence="1">
    <location>
        <begin position="29"/>
        <end position="322"/>
    </location>
</feature>
<dbReference type="PANTHER" id="PTHR13847:SF279">
    <property type="entry name" value="FAD DEPENDENT OXIDOREDUCTASE DOMAIN-CONTAINING PROTEIN-RELATED"/>
    <property type="match status" value="1"/>
</dbReference>
<dbReference type="Pfam" id="PF01266">
    <property type="entry name" value="DAO"/>
    <property type="match status" value="1"/>
</dbReference>
<dbReference type="OrthoDB" id="429143at2759"/>
<reference evidence="2 3" key="1">
    <citation type="submission" date="2018-05" db="EMBL/GenBank/DDBJ databases">
        <title>Whole genome sequencing for identification of molecular markers to develop diagnostic detection tools for the regulated plant pathogen Lachnellula willkommii.</title>
        <authorList>
            <person name="Giroux E."/>
            <person name="Bilodeau G."/>
        </authorList>
    </citation>
    <scope>NUCLEOTIDE SEQUENCE [LARGE SCALE GENOMIC DNA]</scope>
    <source>
        <strain evidence="2 3">CBS 625.97</strain>
    </source>
</reference>
<dbReference type="EMBL" id="QGMG01002201">
    <property type="protein sequence ID" value="TVY39181.1"/>
    <property type="molecule type" value="Genomic_DNA"/>
</dbReference>
<name>A0A7D8UUL4_9HELO</name>
<organism evidence="2 3">
    <name type="scientific">Lachnellula cervina</name>
    <dbReference type="NCBI Taxonomy" id="1316786"/>
    <lineage>
        <taxon>Eukaryota</taxon>
        <taxon>Fungi</taxon>
        <taxon>Dikarya</taxon>
        <taxon>Ascomycota</taxon>
        <taxon>Pezizomycotina</taxon>
        <taxon>Leotiomycetes</taxon>
        <taxon>Helotiales</taxon>
        <taxon>Lachnaceae</taxon>
        <taxon>Lachnellula</taxon>
    </lineage>
</organism>
<evidence type="ECO:0000259" key="1">
    <source>
        <dbReference type="Pfam" id="PF01266"/>
    </source>
</evidence>
<evidence type="ECO:0000313" key="2">
    <source>
        <dbReference type="EMBL" id="TVY39181.1"/>
    </source>
</evidence>
<keyword evidence="3" id="KW-1185">Reference proteome</keyword>
<feature type="non-terminal residue" evidence="2">
    <location>
        <position position="363"/>
    </location>
</feature>
<dbReference type="PANTHER" id="PTHR13847">
    <property type="entry name" value="SARCOSINE DEHYDROGENASE-RELATED"/>
    <property type="match status" value="1"/>
</dbReference>
<sequence length="363" mass="39775">SNLDRLGGHLKPAVYSRLPDFIAKYGAETAAEYAEFEYKHVDVIAEVIKKENIWCEFEIVRAFDLYLDPEQAIKAKNSIDDLIWTDEDRAEEVSGFRGCVGCFSSRAATPWPYKLFMGILNKAVSQGLNLQTNTLATSITSTPSNGTPTWTATTQRGTISASKIIIATNGYTSALLPEYKNKIVPARGIASHIVLPKGASAPRLPGSYGIRIPGAIDYLNQRPDGSIVVGGARTTFYATDSHWKNIADDSALIEPAAHYFDTYMQRHFTGWEESGAIVESIWTGIMGYNSDALPSVGEVPGRDGCYIAAGFEGHGMPVIWLVMKGISEMVRYGKSTEETAVPSILKTTEERLKSTENRLASKE</sequence>
<dbReference type="GO" id="GO:0005737">
    <property type="term" value="C:cytoplasm"/>
    <property type="evidence" value="ECO:0007669"/>
    <property type="project" value="TreeGrafter"/>
</dbReference>
<dbReference type="AlphaFoldDB" id="A0A7D8UUL4"/>
<proteinExistence type="predicted"/>
<dbReference type="InterPro" id="IPR036188">
    <property type="entry name" value="FAD/NAD-bd_sf"/>
</dbReference>
<evidence type="ECO:0000313" key="3">
    <source>
        <dbReference type="Proteomes" id="UP000481288"/>
    </source>
</evidence>
<accession>A0A7D8UUL4</accession>
<dbReference type="SUPFAM" id="SSF51905">
    <property type="entry name" value="FAD/NAD(P)-binding domain"/>
    <property type="match status" value="1"/>
</dbReference>
<dbReference type="InterPro" id="IPR006076">
    <property type="entry name" value="FAD-dep_OxRdtase"/>
</dbReference>
<comment type="caution">
    <text evidence="2">The sequence shown here is derived from an EMBL/GenBank/DDBJ whole genome shotgun (WGS) entry which is preliminary data.</text>
</comment>
<protein>
    <recommendedName>
        <fullName evidence="1">FAD dependent oxidoreductase domain-containing protein</fullName>
    </recommendedName>
</protein>